<dbReference type="eggNOG" id="COG0251">
    <property type="taxonomic scope" value="Bacteria"/>
</dbReference>
<comment type="caution">
    <text evidence="2">The sequence shown here is derived from an EMBL/GenBank/DDBJ whole genome shotgun (WGS) entry which is preliminary data.</text>
</comment>
<evidence type="ECO:0000313" key="3">
    <source>
        <dbReference type="Proteomes" id="UP000029577"/>
    </source>
</evidence>
<dbReference type="SUPFAM" id="SSF55298">
    <property type="entry name" value="YjgF-like"/>
    <property type="match status" value="1"/>
</dbReference>
<proteinExistence type="predicted"/>
<dbReference type="InterPro" id="IPR035959">
    <property type="entry name" value="RutC-like_sf"/>
</dbReference>
<dbReference type="AlphaFoldDB" id="A0A095TUC3"/>
<dbReference type="Proteomes" id="UP000029577">
    <property type="component" value="Unassembled WGS sequence"/>
</dbReference>
<accession>A0A095TUC3</accession>
<name>A0A095TUC3_9GAMM</name>
<organism evidence="2 3">
    <name type="scientific">Tatumella morbirosei</name>
    <dbReference type="NCBI Taxonomy" id="642227"/>
    <lineage>
        <taxon>Bacteria</taxon>
        <taxon>Pseudomonadati</taxon>
        <taxon>Pseudomonadota</taxon>
        <taxon>Gammaproteobacteria</taxon>
        <taxon>Enterobacterales</taxon>
        <taxon>Erwiniaceae</taxon>
        <taxon>Tatumella</taxon>
    </lineage>
</organism>
<evidence type="ECO:0000313" key="2">
    <source>
        <dbReference type="EMBL" id="KGD80242.1"/>
    </source>
</evidence>
<dbReference type="Gene3D" id="3.30.1330.40">
    <property type="entry name" value="RutC-like"/>
    <property type="match status" value="1"/>
</dbReference>
<feature type="region of interest" description="Disordered" evidence="1">
    <location>
        <begin position="1"/>
        <end position="37"/>
    </location>
</feature>
<dbReference type="EMBL" id="JPKR02000005">
    <property type="protein sequence ID" value="KGD80242.1"/>
    <property type="molecule type" value="Genomic_DNA"/>
</dbReference>
<protein>
    <submittedName>
        <fullName evidence="2">Uncharacterized protein</fullName>
    </submittedName>
</protein>
<evidence type="ECO:0000256" key="1">
    <source>
        <dbReference type="SAM" id="MobiDB-lite"/>
    </source>
</evidence>
<reference evidence="2" key="1">
    <citation type="submission" date="2014-12" db="EMBL/GenBank/DDBJ databases">
        <title>The draft genome of the Tatumella morbirosei type strain, LMG23360T isolated from pineapple rot.</title>
        <authorList>
            <person name="Smits T.H."/>
            <person name="Palmer M."/>
            <person name="Venter S.N."/>
            <person name="Duffy B."/>
            <person name="Steenkamp E.T."/>
            <person name="Chan W.Y."/>
            <person name="Coutinho T.A."/>
            <person name="Coetzee M.P."/>
            <person name="De Maayer P."/>
        </authorList>
    </citation>
    <scope>NUCLEOTIDE SEQUENCE [LARGE SCALE GENOMIC DNA]</scope>
    <source>
        <strain evidence="2">LMG 23360</strain>
    </source>
</reference>
<sequence length="113" mass="11984">MISSGDAPETVSGYSGTVNAGNPLPVSGTCASPDDEHRDTCQQRAAILKTFGGIRPASTGVQVNLMLRTGLLVEIETYAMSLTPVNRAPAREGKCPGRIILRTNCYLIFLTSN</sequence>
<gene>
    <name evidence="2" type="ORF">HA49_00800</name>
</gene>
<keyword evidence="3" id="KW-1185">Reference proteome</keyword>